<comment type="caution">
    <text evidence="2">The sequence shown here is derived from an EMBL/GenBank/DDBJ whole genome shotgun (WGS) entry which is preliminary data.</text>
</comment>
<evidence type="ECO:0000256" key="1">
    <source>
        <dbReference type="SAM" id="SignalP"/>
    </source>
</evidence>
<name>A0ABW8JQW3_9GAMM</name>
<dbReference type="RefSeq" id="WP_404631020.1">
    <property type="nucleotide sequence ID" value="NZ_JADIKM010000001.1"/>
</dbReference>
<gene>
    <name evidence="2" type="ORF">ISP17_06040</name>
</gene>
<accession>A0ABW8JQW3</accession>
<feature type="chain" id="PRO_5047464246" evidence="1">
    <location>
        <begin position="20"/>
        <end position="178"/>
    </location>
</feature>
<protein>
    <submittedName>
        <fullName evidence="2">Uncharacterized protein</fullName>
    </submittedName>
</protein>
<keyword evidence="1" id="KW-0732">Signal</keyword>
<sequence>MLKRLSVLLLVLLALPAFCQEGWRDKQGRPVPETDSRRSVNGFGGSLLVTPDADWKAKWETPSDTVPHFDEAKSVSRGRQVFFLIFFANPLLKDGRVADITCDIDVVRPDGKPTFHQLDVPCYKGIINEPVSHTFLSTAVVGWTGDPGDPSGTWVLRVLLKDNVRHASVPLRTSFELR</sequence>
<evidence type="ECO:0000313" key="2">
    <source>
        <dbReference type="EMBL" id="MFK2903512.1"/>
    </source>
</evidence>
<keyword evidence="3" id="KW-1185">Reference proteome</keyword>
<proteinExistence type="predicted"/>
<reference evidence="2 3" key="1">
    <citation type="submission" date="2020-10" db="EMBL/GenBank/DDBJ databases">
        <title>Phylogeny of dyella-like bacteria.</title>
        <authorList>
            <person name="Fu J."/>
        </authorList>
    </citation>
    <scope>NUCLEOTIDE SEQUENCE [LARGE SCALE GENOMIC DNA]</scope>
    <source>
        <strain evidence="2 3">Gsoil3046</strain>
    </source>
</reference>
<dbReference type="EMBL" id="JADIKM010000001">
    <property type="protein sequence ID" value="MFK2903512.1"/>
    <property type="molecule type" value="Genomic_DNA"/>
</dbReference>
<dbReference type="Proteomes" id="UP001620460">
    <property type="component" value="Unassembled WGS sequence"/>
</dbReference>
<feature type="signal peptide" evidence="1">
    <location>
        <begin position="1"/>
        <end position="19"/>
    </location>
</feature>
<organism evidence="2 3">
    <name type="scientific">Dyella ginsengisoli</name>
    <dbReference type="NCBI Taxonomy" id="363848"/>
    <lineage>
        <taxon>Bacteria</taxon>
        <taxon>Pseudomonadati</taxon>
        <taxon>Pseudomonadota</taxon>
        <taxon>Gammaproteobacteria</taxon>
        <taxon>Lysobacterales</taxon>
        <taxon>Rhodanobacteraceae</taxon>
        <taxon>Dyella</taxon>
    </lineage>
</organism>
<evidence type="ECO:0000313" key="3">
    <source>
        <dbReference type="Proteomes" id="UP001620460"/>
    </source>
</evidence>